<dbReference type="Pfam" id="PF02492">
    <property type="entry name" value="cobW"/>
    <property type="match status" value="1"/>
</dbReference>
<gene>
    <name evidence="2" type="primary">yciC_3</name>
    <name evidence="2" type="ORF">MFFC18_33450</name>
</gene>
<dbReference type="PANTHER" id="PTHR13748">
    <property type="entry name" value="COBW-RELATED"/>
    <property type="match status" value="1"/>
</dbReference>
<dbReference type="GO" id="GO:0005737">
    <property type="term" value="C:cytoplasm"/>
    <property type="evidence" value="ECO:0007669"/>
    <property type="project" value="TreeGrafter"/>
</dbReference>
<dbReference type="InterPro" id="IPR003495">
    <property type="entry name" value="CobW/HypB/UreG_nucleotide-bd"/>
</dbReference>
<accession>A0A5B9PFP0</accession>
<evidence type="ECO:0000259" key="1">
    <source>
        <dbReference type="Pfam" id="PF02492"/>
    </source>
</evidence>
<dbReference type="Proteomes" id="UP000322214">
    <property type="component" value="Chromosome"/>
</dbReference>
<evidence type="ECO:0000313" key="2">
    <source>
        <dbReference type="EMBL" id="QEG23446.1"/>
    </source>
</evidence>
<keyword evidence="3" id="KW-1185">Reference proteome</keyword>
<dbReference type="RefSeq" id="WP_075082068.1">
    <property type="nucleotide sequence ID" value="NZ_CP042912.1"/>
</dbReference>
<dbReference type="EMBL" id="CP042912">
    <property type="protein sequence ID" value="QEG23446.1"/>
    <property type="molecule type" value="Genomic_DNA"/>
</dbReference>
<dbReference type="AlphaFoldDB" id="A0A5B9PFP0"/>
<reference evidence="2 3" key="1">
    <citation type="submission" date="2019-08" db="EMBL/GenBank/DDBJ databases">
        <title>Deep-cultivation of Planctomycetes and their phenomic and genomic characterization uncovers novel biology.</title>
        <authorList>
            <person name="Wiegand S."/>
            <person name="Jogler M."/>
            <person name="Boedeker C."/>
            <person name="Pinto D."/>
            <person name="Vollmers J."/>
            <person name="Rivas-Marin E."/>
            <person name="Kohn T."/>
            <person name="Peeters S.H."/>
            <person name="Heuer A."/>
            <person name="Rast P."/>
            <person name="Oberbeckmann S."/>
            <person name="Bunk B."/>
            <person name="Jeske O."/>
            <person name="Meyerdierks A."/>
            <person name="Storesund J.E."/>
            <person name="Kallscheuer N."/>
            <person name="Luecker S."/>
            <person name="Lage O.M."/>
            <person name="Pohl T."/>
            <person name="Merkel B.J."/>
            <person name="Hornburger P."/>
            <person name="Mueller R.-W."/>
            <person name="Bruemmer F."/>
            <person name="Labrenz M."/>
            <person name="Spormann A.M."/>
            <person name="Op den Camp H."/>
            <person name="Overmann J."/>
            <person name="Amann R."/>
            <person name="Jetten M.S.M."/>
            <person name="Mascher T."/>
            <person name="Medema M.H."/>
            <person name="Devos D.P."/>
            <person name="Kaster A.-K."/>
            <person name="Ovreas L."/>
            <person name="Rohde M."/>
            <person name="Galperin M.Y."/>
            <person name="Jogler C."/>
        </authorList>
    </citation>
    <scope>NUCLEOTIDE SEQUENCE [LARGE SCALE GENOMIC DNA]</scope>
    <source>
        <strain evidence="2 3">FC18</strain>
    </source>
</reference>
<name>A0A5B9PFP0_9BACT</name>
<feature type="domain" description="CobW/HypB/UreG nucleotide-binding" evidence="1">
    <location>
        <begin position="13"/>
        <end position="190"/>
    </location>
</feature>
<dbReference type="STRING" id="980251.GCA_001642875_02729"/>
<dbReference type="InterPro" id="IPR027417">
    <property type="entry name" value="P-loop_NTPase"/>
</dbReference>
<evidence type="ECO:0000313" key="3">
    <source>
        <dbReference type="Proteomes" id="UP000322214"/>
    </source>
</evidence>
<sequence>MNEQLTGKPVRFLMVGGFLGAGKTTTIGKLAAHYVAQGKNVALVTNDQAYNLVDTETLRRQGFHVGEVPGACFCCKFDDLLSTVDSLSEDSVPDLIIAEPVGSCTDLVATVIEPMKSLFGDRFETGPLVVLLKPSHGKKILADGARRGFSPKAEYIFLKQLEEADSIAINKIDRMSEDEQQELLSLTKERFPEKNVFLLSARDGIGFEDLVSAIESDPISRTGMMEMDYEVYAEGEAELGWLNCQVQAATGKDDEKFSLDEVVLAFVRNIGAQLAESGAEVAHLKVLGQTLENSAIANMVSSDGIAELSLPSEINAAAAELLVNARVATAPETLAEIVNSVAEELQSSMQVKFSIGQMQSFRPGKPEPTHRMV</sequence>
<proteinExistence type="predicted"/>
<dbReference type="Gene3D" id="3.40.50.300">
    <property type="entry name" value="P-loop containing nucleotide triphosphate hydrolases"/>
    <property type="match status" value="1"/>
</dbReference>
<protein>
    <submittedName>
        <fullName evidence="2">Metal chaperone YciC</fullName>
    </submittedName>
</protein>
<organism evidence="2 3">
    <name type="scientific">Mariniblastus fucicola</name>
    <dbReference type="NCBI Taxonomy" id="980251"/>
    <lineage>
        <taxon>Bacteria</taxon>
        <taxon>Pseudomonadati</taxon>
        <taxon>Planctomycetota</taxon>
        <taxon>Planctomycetia</taxon>
        <taxon>Pirellulales</taxon>
        <taxon>Pirellulaceae</taxon>
        <taxon>Mariniblastus</taxon>
    </lineage>
</organism>
<dbReference type="KEGG" id="mff:MFFC18_33450"/>
<dbReference type="OrthoDB" id="9808822at2"/>
<dbReference type="InterPro" id="IPR051316">
    <property type="entry name" value="Zinc-reg_GTPase_activator"/>
</dbReference>
<dbReference type="SUPFAM" id="SSF52540">
    <property type="entry name" value="P-loop containing nucleoside triphosphate hydrolases"/>
    <property type="match status" value="1"/>
</dbReference>
<dbReference type="PANTHER" id="PTHR13748:SF62">
    <property type="entry name" value="COBW DOMAIN-CONTAINING PROTEIN"/>
    <property type="match status" value="1"/>
</dbReference>